<keyword evidence="2" id="KW-1185">Reference proteome</keyword>
<dbReference type="Proteomes" id="UP000821865">
    <property type="component" value="Chromosome 7"/>
</dbReference>
<evidence type="ECO:0000313" key="1">
    <source>
        <dbReference type="EMBL" id="KAH7942071.1"/>
    </source>
</evidence>
<comment type="caution">
    <text evidence="1">The sequence shown here is derived from an EMBL/GenBank/DDBJ whole genome shotgun (WGS) entry which is preliminary data.</text>
</comment>
<name>A0ACB8CHA6_DERSI</name>
<sequence length="770" mass="85587">MSSHVCSTSKWTRRNFTLTQRPEHLHQWSAVSNSTEVPCIPPGESTAYQVDTPSRGTQWHPVRPADISQELANVPPKRELPLHRFSPHQDADTALPGVTGITQTQRVVADFHDYRVRRSSMVLLSSLYAMFDPNDSDTPSSAAPSTWPVVLLFHLETVLMVSSGLLFLTAGVGLLGAVRENVLLLEVYGCAMLFLVALGLGASMLVAGIPWLAQSFVTDHVTEDFVVHYREKADYKKTIDYLQTSLRCCGMSQAGYRDWQANEYFACNEANPSAERCSVPPSCCRRTPHLGGVADDAPKDSGHPPVPSTLCGRGVLRMAERDAWKVVHLRGCGDAMFQTLRAHNFELLVVMLLLVLYFMLLSALASSVRSQIKSLTRIYDKYYTPPSPVTTQILTESVLKFSVQMYTQLQSQNKNGENIFFSPFSIAVALTMTLAGARNNTAEELAALLHVKDHQEKIHDLYAKFLNKLSKFAPHVEFHVVNRMYSDQQFPVQKNYRSHLEKSYGATIRSVDFVKDHEAVRLEANAWVSEQTASKIQDLLAPGSVGASTALILLNAIYFKGFWRSPFDAADTAPRDFHLDSNNTVQVDTMFQESESYKIGSSKDLRARALEMPYRGGKMSMVILLPDDVEGLPFLEKRLSPERLSTLLGSLQRNDSVQLIVPKFKLERCLVLNDILKALGVVDLFRRGVADLSGIFEGSKPAVSDVVHQTFLQVDEEGTEAAAATGVTLMLCSAAINMQPTHFAVDHPFMFIIKTNEPDIILFVGSVRKP</sequence>
<protein>
    <submittedName>
        <fullName evidence="1">Uncharacterized protein</fullName>
    </submittedName>
</protein>
<gene>
    <name evidence="1" type="ORF">HPB49_020205</name>
</gene>
<evidence type="ECO:0000313" key="2">
    <source>
        <dbReference type="Proteomes" id="UP000821865"/>
    </source>
</evidence>
<accession>A0ACB8CHA6</accession>
<proteinExistence type="predicted"/>
<organism evidence="1 2">
    <name type="scientific">Dermacentor silvarum</name>
    <name type="common">Tick</name>
    <dbReference type="NCBI Taxonomy" id="543639"/>
    <lineage>
        <taxon>Eukaryota</taxon>
        <taxon>Metazoa</taxon>
        <taxon>Ecdysozoa</taxon>
        <taxon>Arthropoda</taxon>
        <taxon>Chelicerata</taxon>
        <taxon>Arachnida</taxon>
        <taxon>Acari</taxon>
        <taxon>Parasitiformes</taxon>
        <taxon>Ixodida</taxon>
        <taxon>Ixodoidea</taxon>
        <taxon>Ixodidae</taxon>
        <taxon>Rhipicephalinae</taxon>
        <taxon>Dermacentor</taxon>
    </lineage>
</organism>
<dbReference type="EMBL" id="CM023476">
    <property type="protein sequence ID" value="KAH7942071.1"/>
    <property type="molecule type" value="Genomic_DNA"/>
</dbReference>
<reference evidence="1" key="1">
    <citation type="submission" date="2020-05" db="EMBL/GenBank/DDBJ databases">
        <title>Large-scale comparative analyses of tick genomes elucidate their genetic diversity and vector capacities.</title>
        <authorList>
            <person name="Jia N."/>
            <person name="Wang J."/>
            <person name="Shi W."/>
            <person name="Du L."/>
            <person name="Sun Y."/>
            <person name="Zhan W."/>
            <person name="Jiang J."/>
            <person name="Wang Q."/>
            <person name="Zhang B."/>
            <person name="Ji P."/>
            <person name="Sakyi L.B."/>
            <person name="Cui X."/>
            <person name="Yuan T."/>
            <person name="Jiang B."/>
            <person name="Yang W."/>
            <person name="Lam T.T.-Y."/>
            <person name="Chang Q."/>
            <person name="Ding S."/>
            <person name="Wang X."/>
            <person name="Zhu J."/>
            <person name="Ruan X."/>
            <person name="Zhao L."/>
            <person name="Wei J."/>
            <person name="Que T."/>
            <person name="Du C."/>
            <person name="Cheng J."/>
            <person name="Dai P."/>
            <person name="Han X."/>
            <person name="Huang E."/>
            <person name="Gao Y."/>
            <person name="Liu J."/>
            <person name="Shao H."/>
            <person name="Ye R."/>
            <person name="Li L."/>
            <person name="Wei W."/>
            <person name="Wang X."/>
            <person name="Wang C."/>
            <person name="Yang T."/>
            <person name="Huo Q."/>
            <person name="Li W."/>
            <person name="Guo W."/>
            <person name="Chen H."/>
            <person name="Zhou L."/>
            <person name="Ni X."/>
            <person name="Tian J."/>
            <person name="Zhou Y."/>
            <person name="Sheng Y."/>
            <person name="Liu T."/>
            <person name="Pan Y."/>
            <person name="Xia L."/>
            <person name="Li J."/>
            <person name="Zhao F."/>
            <person name="Cao W."/>
        </authorList>
    </citation>
    <scope>NUCLEOTIDE SEQUENCE</scope>
    <source>
        <strain evidence="1">Dsil-2018</strain>
    </source>
</reference>